<dbReference type="PATRIC" id="fig|1123069.3.peg.1605"/>
<dbReference type="STRING" id="1123069.ruthe_01635"/>
<evidence type="ECO:0000256" key="2">
    <source>
        <dbReference type="SAM" id="SignalP"/>
    </source>
</evidence>
<dbReference type="Pfam" id="PF11150">
    <property type="entry name" value="DUF2927"/>
    <property type="match status" value="1"/>
</dbReference>
<evidence type="ECO:0000256" key="1">
    <source>
        <dbReference type="SAM" id="MobiDB-lite"/>
    </source>
</evidence>
<feature type="signal peptide" evidence="2">
    <location>
        <begin position="1"/>
        <end position="21"/>
    </location>
</feature>
<accession>S9SHU2</accession>
<feature type="region of interest" description="Disordered" evidence="1">
    <location>
        <begin position="24"/>
        <end position="46"/>
    </location>
</feature>
<dbReference type="InterPro" id="IPR021323">
    <property type="entry name" value="DUF2927"/>
</dbReference>
<gene>
    <name evidence="3" type="ORF">ruthe_01635</name>
</gene>
<reference evidence="3 4" key="1">
    <citation type="journal article" date="2013" name="Stand. Genomic Sci.">
        <title>Genome sequence of the reddish-pigmented Rubellimicrobium thermophilum type strain (DSM 16684(T)), a member of the Roseobacter clade.</title>
        <authorList>
            <person name="Fiebig A."/>
            <person name="Riedel T."/>
            <person name="Gronow S."/>
            <person name="Petersen J."/>
            <person name="Klenk H.P."/>
            <person name="Goker M."/>
        </authorList>
    </citation>
    <scope>NUCLEOTIDE SEQUENCE [LARGE SCALE GENOMIC DNA]</scope>
    <source>
        <strain evidence="3 4">DSM 16684</strain>
    </source>
</reference>
<protein>
    <recommendedName>
        <fullName evidence="5">ATP-dependent transcriptional regulator</fullName>
    </recommendedName>
</protein>
<organism evidence="3 4">
    <name type="scientific">Rubellimicrobium thermophilum DSM 16684</name>
    <dbReference type="NCBI Taxonomy" id="1123069"/>
    <lineage>
        <taxon>Bacteria</taxon>
        <taxon>Pseudomonadati</taxon>
        <taxon>Pseudomonadota</taxon>
        <taxon>Alphaproteobacteria</taxon>
        <taxon>Rhodobacterales</taxon>
        <taxon>Roseobacteraceae</taxon>
        <taxon>Rubellimicrobium</taxon>
    </lineage>
</organism>
<evidence type="ECO:0000313" key="4">
    <source>
        <dbReference type="Proteomes" id="UP000015346"/>
    </source>
</evidence>
<dbReference type="RefSeq" id="WP_021097724.1">
    <property type="nucleotide sequence ID" value="NZ_KE557320.1"/>
</dbReference>
<dbReference type="OrthoDB" id="7823193at2"/>
<dbReference type="Proteomes" id="UP000015346">
    <property type="component" value="Unassembled WGS sequence"/>
</dbReference>
<keyword evidence="4" id="KW-1185">Reference proteome</keyword>
<proteinExistence type="predicted"/>
<sequence length="431" mass="45747">MSPLRLLLAALLLGALAPDPAVPPATRALPESTGLSLMHRPGPGRADPPLRPNAEMVGDILDLAFALESGRPLSRLGRFEGPVRLTVAGPAPPSLMPDLDALLRRLRVEAGLDVALAGTGADGPEAAIVIEAVPKASLALAAPQAACFVVPNATSFAEFLRLRGSPLLDWEGITTRRRAAVFVPADAAPQEIRDCLHEELAQALGPLNDLSRLPDSVFNDDNMHSTLTGFDMLVLRVIHALPVGITRQEAAARLPDLLARLNPQGEQDGRPDAGRTAMARPDDDIDRREGLAHYALGRSRAARDPAAAQAAFAAAREHFRRSPLTAIHRAHAEMQLAAYALAAGDPDRVLFLTGEAIPTAEAHGNAALLATLLLLRAEALEAMGRGEEAAALRLDGLAWARYGFGRGEAVDARLREVQALNPWRMARSMAG</sequence>
<name>S9SHU2_9RHOB</name>
<dbReference type="EMBL" id="AOLV01000012">
    <property type="protein sequence ID" value="EPX85914.1"/>
    <property type="molecule type" value="Genomic_DNA"/>
</dbReference>
<evidence type="ECO:0008006" key="5">
    <source>
        <dbReference type="Google" id="ProtNLM"/>
    </source>
</evidence>
<keyword evidence="2" id="KW-0732">Signal</keyword>
<dbReference type="AlphaFoldDB" id="S9SHU2"/>
<comment type="caution">
    <text evidence="3">The sequence shown here is derived from an EMBL/GenBank/DDBJ whole genome shotgun (WGS) entry which is preliminary data.</text>
</comment>
<feature type="region of interest" description="Disordered" evidence="1">
    <location>
        <begin position="262"/>
        <end position="284"/>
    </location>
</feature>
<feature type="chain" id="PRO_5004569606" description="ATP-dependent transcriptional regulator" evidence="2">
    <location>
        <begin position="22"/>
        <end position="431"/>
    </location>
</feature>
<evidence type="ECO:0000313" key="3">
    <source>
        <dbReference type="EMBL" id="EPX85914.1"/>
    </source>
</evidence>
<dbReference type="HOGENOM" id="CLU_048572_0_0_5"/>